<accession>A0A9W8QQV3</accession>
<organism evidence="1 2">
    <name type="scientific">Akanthomyces muscarius</name>
    <name type="common">Entomopathogenic fungus</name>
    <name type="synonym">Lecanicillium muscarium</name>
    <dbReference type="NCBI Taxonomy" id="2231603"/>
    <lineage>
        <taxon>Eukaryota</taxon>
        <taxon>Fungi</taxon>
        <taxon>Dikarya</taxon>
        <taxon>Ascomycota</taxon>
        <taxon>Pezizomycotina</taxon>
        <taxon>Sordariomycetes</taxon>
        <taxon>Hypocreomycetidae</taxon>
        <taxon>Hypocreales</taxon>
        <taxon>Cordycipitaceae</taxon>
        <taxon>Akanthomyces</taxon>
    </lineage>
</organism>
<evidence type="ECO:0000313" key="1">
    <source>
        <dbReference type="EMBL" id="KAJ4165440.1"/>
    </source>
</evidence>
<keyword evidence="2" id="KW-1185">Reference proteome</keyword>
<dbReference type="AlphaFoldDB" id="A0A9W8QQV3"/>
<name>A0A9W8QQV3_AKAMU</name>
<dbReference type="Proteomes" id="UP001144673">
    <property type="component" value="Chromosome 1"/>
</dbReference>
<evidence type="ECO:0000313" key="2">
    <source>
        <dbReference type="Proteomes" id="UP001144673"/>
    </source>
</evidence>
<proteinExistence type="predicted"/>
<reference evidence="1" key="1">
    <citation type="journal article" date="2023" name="Access Microbiol">
        <title>De-novo genome assembly for Akanthomyces muscarius, a biocontrol agent of insect agricultural pests.</title>
        <authorList>
            <person name="Erdos Z."/>
            <person name="Studholme D.J."/>
            <person name="Raymond B."/>
            <person name="Sharma M."/>
        </authorList>
    </citation>
    <scope>NUCLEOTIDE SEQUENCE</scope>
    <source>
        <strain evidence="1">Ve6</strain>
    </source>
</reference>
<dbReference type="RefSeq" id="XP_056060355.1">
    <property type="nucleotide sequence ID" value="XM_056192103.1"/>
</dbReference>
<gene>
    <name evidence="1" type="ORF">LMH87_007073</name>
</gene>
<protein>
    <submittedName>
        <fullName evidence="1">Uncharacterized protein</fullName>
    </submittedName>
</protein>
<dbReference type="EMBL" id="JAJHUN010000001">
    <property type="protein sequence ID" value="KAJ4165440.1"/>
    <property type="molecule type" value="Genomic_DNA"/>
</dbReference>
<comment type="caution">
    <text evidence="1">The sequence shown here is derived from an EMBL/GenBank/DDBJ whole genome shotgun (WGS) entry which is preliminary data.</text>
</comment>
<sequence>MDNRAELETWRLDTERISSVRVNIENVSRTYLVMVLLTCLRTDVAMMPVESPRTTHARGLDRLSPGSESVVHPVTRCHGLEAKYTGRPSNWVRSIAGYLPSSYSTPARGARHVL</sequence>
<dbReference type="KEGG" id="amus:LMH87_007073"/>
<dbReference type="GeneID" id="80894232"/>